<evidence type="ECO:0000256" key="7">
    <source>
        <dbReference type="ARBA" id="ARBA00023235"/>
    </source>
</evidence>
<feature type="non-terminal residue" evidence="12">
    <location>
        <position position="1"/>
    </location>
</feature>
<comment type="subcellular location">
    <subcellularLocation>
        <location evidence="2">Cytoplasm</location>
    </subcellularLocation>
</comment>
<dbReference type="InterPro" id="IPR001179">
    <property type="entry name" value="PPIase_FKBP_dom"/>
</dbReference>
<evidence type="ECO:0000256" key="4">
    <source>
        <dbReference type="ARBA" id="ARBA00022618"/>
    </source>
</evidence>
<feature type="domain" description="PPIase FKBP-type" evidence="11">
    <location>
        <begin position="1"/>
        <end position="83"/>
    </location>
</feature>
<evidence type="ECO:0000256" key="9">
    <source>
        <dbReference type="PROSITE-ProRule" id="PRU00277"/>
    </source>
</evidence>
<evidence type="ECO:0000313" key="13">
    <source>
        <dbReference type="Proteomes" id="UP001279012"/>
    </source>
</evidence>
<dbReference type="GO" id="GO:0005737">
    <property type="term" value="C:cytoplasm"/>
    <property type="evidence" value="ECO:0007669"/>
    <property type="project" value="UniProtKB-SubCell"/>
</dbReference>
<accession>A0AAW9ED46</accession>
<dbReference type="SUPFAM" id="SSF54534">
    <property type="entry name" value="FKBP-like"/>
    <property type="match status" value="1"/>
</dbReference>
<dbReference type="EC" id="5.2.1.8" evidence="10"/>
<comment type="caution">
    <text evidence="12">The sequence shown here is derived from an EMBL/GenBank/DDBJ whole genome shotgun (WGS) entry which is preliminary data.</text>
</comment>
<proteinExistence type="inferred from homology"/>
<dbReference type="Proteomes" id="UP001279012">
    <property type="component" value="Unassembled WGS sequence"/>
</dbReference>
<reference evidence="12" key="1">
    <citation type="submission" date="2023-11" db="EMBL/GenBank/DDBJ databases">
        <title>Detection of rare carbapenemases in Enterobacterales - comparison of two colorimetric and two CIM-based carbapenemase assays.</title>
        <authorList>
            <person name="Schaffarczyk L."/>
            <person name="Noster J."/>
            <person name="Stelzer Y."/>
            <person name="Sattler J."/>
            <person name="Gatermann S."/>
            <person name="Hamprecht A."/>
        </authorList>
    </citation>
    <scope>NUCLEOTIDE SEQUENCE</scope>
    <source>
        <strain evidence="12">CIM-Cont-037</strain>
    </source>
</reference>
<keyword evidence="4" id="KW-0132">Cell division</keyword>
<evidence type="ECO:0000256" key="6">
    <source>
        <dbReference type="ARBA" id="ARBA00023186"/>
    </source>
</evidence>
<dbReference type="Gene3D" id="3.10.50.40">
    <property type="match status" value="1"/>
</dbReference>
<dbReference type="AlphaFoldDB" id="A0AAW9ED46"/>
<feature type="non-terminal residue" evidence="12">
    <location>
        <position position="83"/>
    </location>
</feature>
<evidence type="ECO:0000256" key="3">
    <source>
        <dbReference type="ARBA" id="ARBA00005464"/>
    </source>
</evidence>
<dbReference type="GO" id="GO:0003755">
    <property type="term" value="F:peptidyl-prolyl cis-trans isomerase activity"/>
    <property type="evidence" value="ECO:0007669"/>
    <property type="project" value="UniProtKB-UniRule"/>
</dbReference>
<evidence type="ECO:0000313" key="12">
    <source>
        <dbReference type="EMBL" id="MDX7018976.1"/>
    </source>
</evidence>
<organism evidence="12 13">
    <name type="scientific">Klebsiella aerogenes</name>
    <name type="common">Enterobacter aerogenes</name>
    <dbReference type="NCBI Taxonomy" id="548"/>
    <lineage>
        <taxon>Bacteria</taxon>
        <taxon>Pseudomonadati</taxon>
        <taxon>Pseudomonadota</taxon>
        <taxon>Gammaproteobacteria</taxon>
        <taxon>Enterobacterales</taxon>
        <taxon>Enterobacteriaceae</taxon>
        <taxon>Klebsiella/Raoultella group</taxon>
        <taxon>Klebsiella</taxon>
    </lineage>
</organism>
<name>A0AAW9ED46_KLEAE</name>
<evidence type="ECO:0000256" key="10">
    <source>
        <dbReference type="RuleBase" id="RU003915"/>
    </source>
</evidence>
<evidence type="ECO:0000256" key="1">
    <source>
        <dbReference type="ARBA" id="ARBA00000971"/>
    </source>
</evidence>
<sequence>TIDFTGSVDGEEFEGGKASDFVLAMGQGRMIPGFEDGIKGHKAGEEFTIDVTFPEEYHAENLKGKAAKFVINLKKVEERELPE</sequence>
<keyword evidence="8" id="KW-0131">Cell cycle</keyword>
<dbReference type="Pfam" id="PF00254">
    <property type="entry name" value="FKBP_C"/>
    <property type="match status" value="1"/>
</dbReference>
<evidence type="ECO:0000256" key="8">
    <source>
        <dbReference type="ARBA" id="ARBA00023306"/>
    </source>
</evidence>
<protein>
    <recommendedName>
        <fullName evidence="10">Peptidyl-prolyl cis-trans isomerase</fullName>
        <ecNumber evidence="10">5.2.1.8</ecNumber>
    </recommendedName>
</protein>
<dbReference type="FunFam" id="3.10.50.40:FF:000001">
    <property type="entry name" value="Trigger factor"/>
    <property type="match status" value="1"/>
</dbReference>
<dbReference type="InterPro" id="IPR046357">
    <property type="entry name" value="PPIase_dom_sf"/>
</dbReference>
<evidence type="ECO:0000259" key="11">
    <source>
        <dbReference type="PROSITE" id="PS50059"/>
    </source>
</evidence>
<gene>
    <name evidence="12" type="ORF">SJ059_31615</name>
</gene>
<dbReference type="PROSITE" id="PS50059">
    <property type="entry name" value="FKBP_PPIASE"/>
    <property type="match status" value="1"/>
</dbReference>
<dbReference type="EMBL" id="JAWZZT010001538">
    <property type="protein sequence ID" value="MDX7018976.1"/>
    <property type="molecule type" value="Genomic_DNA"/>
</dbReference>
<evidence type="ECO:0000256" key="5">
    <source>
        <dbReference type="ARBA" id="ARBA00023110"/>
    </source>
</evidence>
<keyword evidence="5 9" id="KW-0697">Rotamase</keyword>
<keyword evidence="6" id="KW-0143">Chaperone</keyword>
<keyword evidence="7 9" id="KW-0413">Isomerase</keyword>
<evidence type="ECO:0000256" key="2">
    <source>
        <dbReference type="ARBA" id="ARBA00004496"/>
    </source>
</evidence>
<comment type="catalytic activity">
    <reaction evidence="1 9 10">
        <text>[protein]-peptidylproline (omega=180) = [protein]-peptidylproline (omega=0)</text>
        <dbReference type="Rhea" id="RHEA:16237"/>
        <dbReference type="Rhea" id="RHEA-COMP:10747"/>
        <dbReference type="Rhea" id="RHEA-COMP:10748"/>
        <dbReference type="ChEBI" id="CHEBI:83833"/>
        <dbReference type="ChEBI" id="CHEBI:83834"/>
        <dbReference type="EC" id="5.2.1.8"/>
    </reaction>
</comment>
<dbReference type="GO" id="GO:0051301">
    <property type="term" value="P:cell division"/>
    <property type="evidence" value="ECO:0007669"/>
    <property type="project" value="UniProtKB-KW"/>
</dbReference>
<comment type="similarity">
    <text evidence="3">Belongs to the FKBP-type PPIase family. Tig subfamily.</text>
</comment>